<dbReference type="RefSeq" id="WP_069851825.1">
    <property type="nucleotide sequence ID" value="NZ_CP014859.1"/>
</dbReference>
<keyword evidence="2" id="KW-1185">Reference proteome</keyword>
<dbReference type="EMBL" id="CP014859">
    <property type="protein sequence ID" value="AOS65295.1"/>
    <property type="molecule type" value="Genomic_DNA"/>
</dbReference>
<name>A0AAC9N0D4_9PSEU</name>
<evidence type="ECO:0000313" key="2">
    <source>
        <dbReference type="Proteomes" id="UP000095210"/>
    </source>
</evidence>
<reference evidence="2" key="1">
    <citation type="submission" date="2016-03" db="EMBL/GenBank/DDBJ databases">
        <title>Complete genome sequence of the type strain Actinoalloteichus hymeniacidonis DSM 45092.</title>
        <authorList>
            <person name="Schaffert L."/>
            <person name="Albersmeier A."/>
            <person name="Winkler A."/>
            <person name="Kalinowski J."/>
            <person name="Zotchev S."/>
            <person name="Ruckert C."/>
        </authorList>
    </citation>
    <scope>NUCLEOTIDE SEQUENCE [LARGE SCALE GENOMIC DNA]</scope>
    <source>
        <strain evidence="2">HPA177(T) (DSM 45092(T))</strain>
    </source>
</reference>
<dbReference type="KEGG" id="ahm:TL08_22565"/>
<dbReference type="Pfam" id="PF12028">
    <property type="entry name" value="DUF3515"/>
    <property type="match status" value="1"/>
</dbReference>
<organism evidence="1 2">
    <name type="scientific">Actinoalloteichus hymeniacidonis</name>
    <dbReference type="NCBI Taxonomy" id="340345"/>
    <lineage>
        <taxon>Bacteria</taxon>
        <taxon>Bacillati</taxon>
        <taxon>Actinomycetota</taxon>
        <taxon>Actinomycetes</taxon>
        <taxon>Pseudonocardiales</taxon>
        <taxon>Pseudonocardiaceae</taxon>
        <taxon>Actinoalloteichus</taxon>
    </lineage>
</organism>
<sequence>MTEADPGKAPRPLVVAAIGLPLALAVAVGVLALNAPEESSIDAATPAVDRTGPLPLVEVPAEDAESAECESLTAALPEELSSGDQTLNRRELMDPAPVGAAAWGNAEHDPVVLRCGLGTPAELTSTSALVDVSGVQWLEIRGEGSTTWTAVDRPVSVALTTPDGTGSGALQGASAAIGEALPAVEIEIN</sequence>
<proteinExistence type="predicted"/>
<dbReference type="InterPro" id="IPR021903">
    <property type="entry name" value="DUF3515"/>
</dbReference>
<dbReference type="Proteomes" id="UP000095210">
    <property type="component" value="Chromosome"/>
</dbReference>
<protein>
    <submittedName>
        <fullName evidence="1">DUF3515 family protein</fullName>
    </submittedName>
</protein>
<accession>A0AAC9N0D4</accession>
<evidence type="ECO:0000313" key="1">
    <source>
        <dbReference type="EMBL" id="AOS65295.1"/>
    </source>
</evidence>
<dbReference type="AlphaFoldDB" id="A0AAC9N0D4"/>
<gene>
    <name evidence="1" type="ORF">TL08_22565</name>
</gene>